<keyword evidence="4" id="KW-1185">Reference proteome</keyword>
<dbReference type="SUPFAM" id="SSF56112">
    <property type="entry name" value="Protein kinase-like (PK-like)"/>
    <property type="match status" value="1"/>
</dbReference>
<dbReference type="HOGENOM" id="CLU_441559_0_0_1"/>
<protein>
    <recommendedName>
        <fullName evidence="2">Protein kinase domain-containing protein</fullName>
    </recommendedName>
</protein>
<gene>
    <name evidence="3" type="ORF">RirG_050230</name>
</gene>
<evidence type="ECO:0000259" key="2">
    <source>
        <dbReference type="PROSITE" id="PS50011"/>
    </source>
</evidence>
<dbReference type="PROSITE" id="PS50011">
    <property type="entry name" value="PROTEIN_KINASE_DOM"/>
    <property type="match status" value="1"/>
</dbReference>
<comment type="caution">
    <text evidence="3">The sequence shown here is derived from an EMBL/GenBank/DDBJ whole genome shotgun (WGS) entry which is preliminary data.</text>
</comment>
<feature type="region of interest" description="Disordered" evidence="1">
    <location>
        <begin position="443"/>
        <end position="497"/>
    </location>
</feature>
<dbReference type="GO" id="GO:0004674">
    <property type="term" value="F:protein serine/threonine kinase activity"/>
    <property type="evidence" value="ECO:0007669"/>
    <property type="project" value="TreeGrafter"/>
</dbReference>
<feature type="compositionally biased region" description="Polar residues" evidence="1">
    <location>
        <begin position="471"/>
        <end position="497"/>
    </location>
</feature>
<evidence type="ECO:0000256" key="1">
    <source>
        <dbReference type="SAM" id="MobiDB-lite"/>
    </source>
</evidence>
<dbReference type="InterPro" id="IPR051681">
    <property type="entry name" value="Ser/Thr_Kinases-Pseudokinases"/>
</dbReference>
<sequence>MINKVIIFSTKVSNSIQGVLPYIAPEVLRNKPYTKQSEVYSISMIMWELTSNKPPFSNKHHDVGLALSVLDGLRPNIVEGTPDFYTNIMKQCWDSDPLKRPDASLLPKIFEEMIELCKMTDDNTVSTIVAFNSLSSYIDSEHGTKTFNSEKKMMPNEDKYETKAYEYSLEYEAKVHEYSETKAHEYPLEYRTEAYEYSLELPHTLQGPPPPPLPLQASNQHSQYFQATQPPPPPPQKVVQPTHNNSLPMSAPPAYPPSNVYLTSTTPSNNGYQFPQQQQPNRTQSSQYPQKFVENQSIYSSSLPLQPPAQGFSSAPPAYPPSNVYPPSTTPSNDGYQFQQFQQQQQQFSGPDRNQSSQYPQKFVENQSIYSSSLPLQPPAQGFSSVPPAYPPSNVYPPSTTPSNDGYQFQQFQQQQQQFSGPDRNQSYQYPQKFVENQSIYSSSLPLQPPAQGPLYPPAYPPSNVYPPSTTPSYGCQFQQFSNPNRKQSSQYPPVLSTNAYPPLFRMPQHLQANSNVYPPPNYSNNYSSKFSNVYPPHPSSSSNFYPPNSTLSRPPQFFDSNRIQSPVSSQYLPVSSSTNAYPSPLPLPFQRSRLPETSQLTKSSSKTQQSLFSNNSLN</sequence>
<dbReference type="InterPro" id="IPR011009">
    <property type="entry name" value="Kinase-like_dom_sf"/>
</dbReference>
<feature type="compositionally biased region" description="Low complexity" evidence="1">
    <location>
        <begin position="273"/>
        <end position="287"/>
    </location>
</feature>
<reference evidence="3 4" key="1">
    <citation type="submission" date="2014-02" db="EMBL/GenBank/DDBJ databases">
        <title>Single nucleus genome sequencing reveals high similarity among nuclei of an endomycorrhizal fungus.</title>
        <authorList>
            <person name="Lin K."/>
            <person name="Geurts R."/>
            <person name="Zhang Z."/>
            <person name="Limpens E."/>
            <person name="Saunders D.G."/>
            <person name="Mu D."/>
            <person name="Pang E."/>
            <person name="Cao H."/>
            <person name="Cha H."/>
            <person name="Lin T."/>
            <person name="Zhou Q."/>
            <person name="Shang Y."/>
            <person name="Li Y."/>
            <person name="Ivanov S."/>
            <person name="Sharma T."/>
            <person name="Velzen R.V."/>
            <person name="Ruijter N.D."/>
            <person name="Aanen D.K."/>
            <person name="Win J."/>
            <person name="Kamoun S."/>
            <person name="Bisseling T."/>
            <person name="Huang S."/>
        </authorList>
    </citation>
    <scope>NUCLEOTIDE SEQUENCE [LARGE SCALE GENOMIC DNA]</scope>
    <source>
        <strain evidence="4">DAOM197198w</strain>
    </source>
</reference>
<dbReference type="Proteomes" id="UP000022910">
    <property type="component" value="Unassembled WGS sequence"/>
</dbReference>
<organism evidence="3 4">
    <name type="scientific">Rhizophagus irregularis (strain DAOM 197198w)</name>
    <name type="common">Glomus intraradices</name>
    <dbReference type="NCBI Taxonomy" id="1432141"/>
    <lineage>
        <taxon>Eukaryota</taxon>
        <taxon>Fungi</taxon>
        <taxon>Fungi incertae sedis</taxon>
        <taxon>Mucoromycota</taxon>
        <taxon>Glomeromycotina</taxon>
        <taxon>Glomeromycetes</taxon>
        <taxon>Glomerales</taxon>
        <taxon>Glomeraceae</taxon>
        <taxon>Rhizophagus</taxon>
    </lineage>
</organism>
<evidence type="ECO:0000313" key="3">
    <source>
        <dbReference type="EMBL" id="EXX74525.1"/>
    </source>
</evidence>
<feature type="region of interest" description="Disordered" evidence="1">
    <location>
        <begin position="301"/>
        <end position="335"/>
    </location>
</feature>
<feature type="compositionally biased region" description="Polar residues" evidence="1">
    <location>
        <begin position="216"/>
        <end position="228"/>
    </location>
</feature>
<feature type="domain" description="Protein kinase" evidence="2">
    <location>
        <begin position="1"/>
        <end position="114"/>
    </location>
</feature>
<dbReference type="OrthoDB" id="2394838at2759"/>
<name>A0A015K4J8_RHIIW</name>
<feature type="compositionally biased region" description="Polar residues" evidence="1">
    <location>
        <begin position="260"/>
        <end position="272"/>
    </location>
</feature>
<dbReference type="AlphaFoldDB" id="A0A015K4J8"/>
<feature type="compositionally biased region" description="Polar residues" evidence="1">
    <location>
        <begin position="551"/>
        <end position="582"/>
    </location>
</feature>
<feature type="region of interest" description="Disordered" evidence="1">
    <location>
        <begin position="202"/>
        <end position="287"/>
    </location>
</feature>
<dbReference type="EMBL" id="JEMT01012842">
    <property type="protein sequence ID" value="EXX74525.1"/>
    <property type="molecule type" value="Genomic_DNA"/>
</dbReference>
<feature type="compositionally biased region" description="Low complexity" evidence="1">
    <location>
        <begin position="534"/>
        <end position="550"/>
    </location>
</feature>
<feature type="compositionally biased region" description="Pro residues" evidence="1">
    <location>
        <begin position="447"/>
        <end position="465"/>
    </location>
</feature>
<proteinExistence type="predicted"/>
<dbReference type="Gene3D" id="1.10.510.10">
    <property type="entry name" value="Transferase(Phosphotransferase) domain 1"/>
    <property type="match status" value="1"/>
</dbReference>
<dbReference type="InterPro" id="IPR000719">
    <property type="entry name" value="Prot_kinase_dom"/>
</dbReference>
<dbReference type="Pfam" id="PF07714">
    <property type="entry name" value="PK_Tyr_Ser-Thr"/>
    <property type="match status" value="1"/>
</dbReference>
<feature type="compositionally biased region" description="Low complexity" evidence="1">
    <location>
        <begin position="598"/>
        <end position="612"/>
    </location>
</feature>
<dbReference type="GO" id="GO:0005524">
    <property type="term" value="F:ATP binding"/>
    <property type="evidence" value="ECO:0007669"/>
    <property type="project" value="InterPro"/>
</dbReference>
<feature type="region of interest" description="Disordered" evidence="1">
    <location>
        <begin position="534"/>
        <end position="619"/>
    </location>
</feature>
<accession>A0A015K4J8</accession>
<dbReference type="PANTHER" id="PTHR44329">
    <property type="entry name" value="SERINE/THREONINE-PROTEIN KINASE TNNI3K-RELATED"/>
    <property type="match status" value="1"/>
</dbReference>
<dbReference type="InterPro" id="IPR001245">
    <property type="entry name" value="Ser-Thr/Tyr_kinase_cat_dom"/>
</dbReference>
<feature type="region of interest" description="Disordered" evidence="1">
    <location>
        <begin position="374"/>
        <end position="406"/>
    </location>
</feature>
<evidence type="ECO:0000313" key="4">
    <source>
        <dbReference type="Proteomes" id="UP000022910"/>
    </source>
</evidence>